<dbReference type="Proteomes" id="UP000622610">
    <property type="component" value="Unassembled WGS sequence"/>
</dbReference>
<reference evidence="2" key="2">
    <citation type="submission" date="2020-09" db="EMBL/GenBank/DDBJ databases">
        <authorList>
            <person name="Sun Q."/>
            <person name="Sedlacek I."/>
        </authorList>
    </citation>
    <scope>NUCLEOTIDE SEQUENCE</scope>
    <source>
        <strain evidence="2">CCM 8433</strain>
    </source>
</reference>
<dbReference type="Gene3D" id="3.40.50.880">
    <property type="match status" value="1"/>
</dbReference>
<evidence type="ECO:0000313" key="2">
    <source>
        <dbReference type="EMBL" id="GGI65173.1"/>
    </source>
</evidence>
<dbReference type="RefSeq" id="WP_188367012.1">
    <property type="nucleotide sequence ID" value="NZ_BMDT01000002.1"/>
</dbReference>
<reference evidence="2" key="1">
    <citation type="journal article" date="2014" name="Int. J. Syst. Evol. Microbiol.">
        <title>Complete genome sequence of Corynebacterium casei LMG S-19264T (=DSM 44701T), isolated from a smear-ripened cheese.</title>
        <authorList>
            <consortium name="US DOE Joint Genome Institute (JGI-PGF)"/>
            <person name="Walter F."/>
            <person name="Albersmeier A."/>
            <person name="Kalinowski J."/>
            <person name="Ruckert C."/>
        </authorList>
    </citation>
    <scope>NUCLEOTIDE SEQUENCE</scope>
    <source>
        <strain evidence="2">CCM 8433</strain>
    </source>
</reference>
<dbReference type="AlphaFoldDB" id="A0A917JE42"/>
<accession>A0A917JE42</accession>
<dbReference type="Pfam" id="PF01965">
    <property type="entry name" value="DJ-1_PfpI"/>
    <property type="match status" value="1"/>
</dbReference>
<evidence type="ECO:0000313" key="3">
    <source>
        <dbReference type="Proteomes" id="UP000622610"/>
    </source>
</evidence>
<evidence type="ECO:0000259" key="1">
    <source>
        <dbReference type="Pfam" id="PF01965"/>
    </source>
</evidence>
<protein>
    <submittedName>
        <fullName evidence="2">Glutamine amidotransferase</fullName>
    </submittedName>
</protein>
<feature type="domain" description="DJ-1/PfpI" evidence="1">
    <location>
        <begin position="2"/>
        <end position="174"/>
    </location>
</feature>
<organism evidence="2 3">
    <name type="scientific">Enterococcus alcedinis</name>
    <dbReference type="NCBI Taxonomy" id="1274384"/>
    <lineage>
        <taxon>Bacteria</taxon>
        <taxon>Bacillati</taxon>
        <taxon>Bacillota</taxon>
        <taxon>Bacilli</taxon>
        <taxon>Lactobacillales</taxon>
        <taxon>Enterococcaceae</taxon>
        <taxon>Enterococcus</taxon>
    </lineage>
</organism>
<comment type="caution">
    <text evidence="2">The sequence shown here is derived from an EMBL/GenBank/DDBJ whole genome shotgun (WGS) entry which is preliminary data.</text>
</comment>
<keyword evidence="3" id="KW-1185">Reference proteome</keyword>
<dbReference type="SUPFAM" id="SSF52317">
    <property type="entry name" value="Class I glutamine amidotransferase-like"/>
    <property type="match status" value="1"/>
</dbReference>
<proteinExistence type="predicted"/>
<sequence>MKTIYIYVLDTLADWEVGYILAELNSRRFFKKNAPLVTIKTVSHSKNAITTMGGIKIIPDCLVEEIEMGENTVILLPGADTWDEPQNVEIIKKSNDLLLGGGTVGAICGATVALANFGILNKYSHTSNGVGFLEMFCPTYQGGELYLDNPSVSDNQLITAGSTGALMWTRQIIESLNVFENNTLEAWYNYFSTGNSNYFFELMETL</sequence>
<dbReference type="InterPro" id="IPR029062">
    <property type="entry name" value="Class_I_gatase-like"/>
</dbReference>
<dbReference type="InterPro" id="IPR002818">
    <property type="entry name" value="DJ-1/PfpI"/>
</dbReference>
<gene>
    <name evidence="2" type="ORF">GCM10011482_08270</name>
</gene>
<dbReference type="EMBL" id="BMDT01000002">
    <property type="protein sequence ID" value="GGI65173.1"/>
    <property type="molecule type" value="Genomic_DNA"/>
</dbReference>
<name>A0A917JE42_9ENTE</name>
<keyword evidence="2" id="KW-0315">Glutamine amidotransferase</keyword>